<feature type="compositionally biased region" description="Basic and acidic residues" evidence="1">
    <location>
        <begin position="129"/>
        <end position="143"/>
    </location>
</feature>
<dbReference type="EMBL" id="JAUPFM010000017">
    <property type="protein sequence ID" value="KAK2824545.1"/>
    <property type="molecule type" value="Genomic_DNA"/>
</dbReference>
<evidence type="ECO:0000313" key="3">
    <source>
        <dbReference type="Proteomes" id="UP001187415"/>
    </source>
</evidence>
<feature type="compositionally biased region" description="Low complexity" evidence="1">
    <location>
        <begin position="104"/>
        <end position="125"/>
    </location>
</feature>
<dbReference type="AlphaFoldDB" id="A0AA88LUP2"/>
<accession>A0AA88LUP2</accession>
<dbReference type="Proteomes" id="UP001187415">
    <property type="component" value="Unassembled WGS sequence"/>
</dbReference>
<evidence type="ECO:0000256" key="1">
    <source>
        <dbReference type="SAM" id="MobiDB-lite"/>
    </source>
</evidence>
<comment type="caution">
    <text evidence="2">The sequence shown here is derived from an EMBL/GenBank/DDBJ whole genome shotgun (WGS) entry which is preliminary data.</text>
</comment>
<gene>
    <name evidence="2" type="ORF">Q5P01_021720</name>
</gene>
<organism evidence="2 3">
    <name type="scientific">Channa striata</name>
    <name type="common">Snakehead murrel</name>
    <name type="synonym">Ophicephalus striatus</name>
    <dbReference type="NCBI Taxonomy" id="64152"/>
    <lineage>
        <taxon>Eukaryota</taxon>
        <taxon>Metazoa</taxon>
        <taxon>Chordata</taxon>
        <taxon>Craniata</taxon>
        <taxon>Vertebrata</taxon>
        <taxon>Euteleostomi</taxon>
        <taxon>Actinopterygii</taxon>
        <taxon>Neopterygii</taxon>
        <taxon>Teleostei</taxon>
        <taxon>Neoteleostei</taxon>
        <taxon>Acanthomorphata</taxon>
        <taxon>Anabantaria</taxon>
        <taxon>Anabantiformes</taxon>
        <taxon>Channoidei</taxon>
        <taxon>Channidae</taxon>
        <taxon>Channa</taxon>
    </lineage>
</organism>
<protein>
    <submittedName>
        <fullName evidence="2">Uncharacterized protein</fullName>
    </submittedName>
</protein>
<reference evidence="2" key="1">
    <citation type="submission" date="2023-07" db="EMBL/GenBank/DDBJ databases">
        <title>Chromosome-level Genome Assembly of Striped Snakehead (Channa striata).</title>
        <authorList>
            <person name="Liu H."/>
        </authorList>
    </citation>
    <scope>NUCLEOTIDE SEQUENCE</scope>
    <source>
        <strain evidence="2">Gz</strain>
        <tissue evidence="2">Muscle</tissue>
    </source>
</reference>
<keyword evidence="3" id="KW-1185">Reference proteome</keyword>
<feature type="region of interest" description="Disordered" evidence="1">
    <location>
        <begin position="104"/>
        <end position="143"/>
    </location>
</feature>
<evidence type="ECO:0000313" key="2">
    <source>
        <dbReference type="EMBL" id="KAK2824545.1"/>
    </source>
</evidence>
<proteinExistence type="predicted"/>
<sequence>MTWDIEHPPSFASLNVKSFKISSIFSGQKDGVPYISTAVIGCLWTGQSAAFGHSFKPCPPTSNLSDPAQPLFFPLSGFWTSSFSKAPCGYVTIPHYQLTSITTTPLTPSTAARPARRTVPPARQTGPPRRVDTLRIQRDQDPH</sequence>
<name>A0AA88LUP2_CHASR</name>